<dbReference type="InterPro" id="IPR010352">
    <property type="entry name" value="DUF945"/>
</dbReference>
<comment type="caution">
    <text evidence="1">The sequence shown here is derived from an EMBL/GenBank/DDBJ whole genome shotgun (WGS) entry which is preliminary data.</text>
</comment>
<dbReference type="Pfam" id="PF06097">
    <property type="entry name" value="DUF945"/>
    <property type="match status" value="1"/>
</dbReference>
<name>A0A840MI82_9PROT</name>
<proteinExistence type="predicted"/>
<organism evidence="1 2">
    <name type="scientific">Chitinivorax tropicus</name>
    <dbReference type="NCBI Taxonomy" id="714531"/>
    <lineage>
        <taxon>Bacteria</taxon>
        <taxon>Pseudomonadati</taxon>
        <taxon>Pseudomonadota</taxon>
        <taxon>Betaproteobacteria</taxon>
        <taxon>Chitinivorax</taxon>
    </lineage>
</organism>
<dbReference type="RefSeq" id="WP_184037520.1">
    <property type="nucleotide sequence ID" value="NZ_JACHHY010000008.1"/>
</dbReference>
<sequence length="495" mass="54622">MNKIGRGLALAGTGALAIWLGGTWWAGMSAEQALTEQQQKLSKLPYFKLKAAAYERGFFSSQQEVTLELSDAVTWPYQMYLRYAGKPYQPISLTYRQHIKHGPFPLFSNGDFHPYKAVVSTELLLPDDVKAKLKPFFGDKPPVSLENRIGFNNDGVIAIDVPSFDYQEAISGVKIHWQGLKSQFNYNGQYDRFQLKGAIPGLKLEAAEKATVDIKSLHFDGKTRSGVAGLMLGESNANLASIAVDIKEGTPFAATLENLRYTTQSDAVGDYVHADGHFDVGSLLLAGKRYGPAKLDASAKHLHAPTLAKLDQAIISLQKQALNDAADTHQTLEAFETLKKTGLPLLEHDPELALNKLSIQLPEGRVDANGGIRLVGFREKDLDNPVQFLERIQAQADLKLPKPVVDTYVRLLIRNTLISRSGSGEDITPEQIEQMDELAKQLVQGQVANLIEQKMIREEGQNLAVSLRWKTGKLSINGNDFPLPWQAQAKPVTQP</sequence>
<accession>A0A840MI82</accession>
<gene>
    <name evidence="1" type="ORF">HNQ59_001646</name>
</gene>
<protein>
    <submittedName>
        <fullName evidence="1">Uncharacterized protein YdgA (DUF945 family)</fullName>
    </submittedName>
</protein>
<keyword evidence="2" id="KW-1185">Reference proteome</keyword>
<dbReference type="AlphaFoldDB" id="A0A840MI82"/>
<dbReference type="EMBL" id="JACHHY010000008">
    <property type="protein sequence ID" value="MBB5018358.1"/>
    <property type="molecule type" value="Genomic_DNA"/>
</dbReference>
<reference evidence="1 2" key="1">
    <citation type="submission" date="2020-08" db="EMBL/GenBank/DDBJ databases">
        <title>Genomic Encyclopedia of Type Strains, Phase IV (KMG-IV): sequencing the most valuable type-strain genomes for metagenomic binning, comparative biology and taxonomic classification.</title>
        <authorList>
            <person name="Goeker M."/>
        </authorList>
    </citation>
    <scope>NUCLEOTIDE SEQUENCE [LARGE SCALE GENOMIC DNA]</scope>
    <source>
        <strain evidence="1 2">DSM 27165</strain>
    </source>
</reference>
<evidence type="ECO:0000313" key="2">
    <source>
        <dbReference type="Proteomes" id="UP000575898"/>
    </source>
</evidence>
<evidence type="ECO:0000313" key="1">
    <source>
        <dbReference type="EMBL" id="MBB5018358.1"/>
    </source>
</evidence>
<dbReference type="Proteomes" id="UP000575898">
    <property type="component" value="Unassembled WGS sequence"/>
</dbReference>